<accession>A0A0A8Z407</accession>
<dbReference type="EMBL" id="GBRH01263806">
    <property type="protein sequence ID" value="JAD34089.1"/>
    <property type="molecule type" value="Transcribed_RNA"/>
</dbReference>
<reference evidence="1" key="1">
    <citation type="submission" date="2014-09" db="EMBL/GenBank/DDBJ databases">
        <authorList>
            <person name="Magalhaes I.L.F."/>
            <person name="Oliveira U."/>
            <person name="Santos F.R."/>
            <person name="Vidigal T.H.D.A."/>
            <person name="Brescovit A.D."/>
            <person name="Santos A.J."/>
        </authorList>
    </citation>
    <scope>NUCLEOTIDE SEQUENCE</scope>
    <source>
        <tissue evidence="1">Shoot tissue taken approximately 20 cm above the soil surface</tissue>
    </source>
</reference>
<proteinExistence type="predicted"/>
<dbReference type="AlphaFoldDB" id="A0A0A8Z407"/>
<name>A0A0A8Z407_ARUDO</name>
<protein>
    <submittedName>
        <fullName evidence="1">Uncharacterized protein</fullName>
    </submittedName>
</protein>
<organism evidence="1">
    <name type="scientific">Arundo donax</name>
    <name type="common">Giant reed</name>
    <name type="synonym">Donax arundinaceus</name>
    <dbReference type="NCBI Taxonomy" id="35708"/>
    <lineage>
        <taxon>Eukaryota</taxon>
        <taxon>Viridiplantae</taxon>
        <taxon>Streptophyta</taxon>
        <taxon>Embryophyta</taxon>
        <taxon>Tracheophyta</taxon>
        <taxon>Spermatophyta</taxon>
        <taxon>Magnoliopsida</taxon>
        <taxon>Liliopsida</taxon>
        <taxon>Poales</taxon>
        <taxon>Poaceae</taxon>
        <taxon>PACMAD clade</taxon>
        <taxon>Arundinoideae</taxon>
        <taxon>Arundineae</taxon>
        <taxon>Arundo</taxon>
    </lineage>
</organism>
<reference evidence="1" key="2">
    <citation type="journal article" date="2015" name="Data Brief">
        <title>Shoot transcriptome of the giant reed, Arundo donax.</title>
        <authorList>
            <person name="Barrero R.A."/>
            <person name="Guerrero F.D."/>
            <person name="Moolhuijzen P."/>
            <person name="Goolsby J.A."/>
            <person name="Tidwell J."/>
            <person name="Bellgard S.E."/>
            <person name="Bellgard M.I."/>
        </authorList>
    </citation>
    <scope>NUCLEOTIDE SEQUENCE</scope>
    <source>
        <tissue evidence="1">Shoot tissue taken approximately 20 cm above the soil surface</tissue>
    </source>
</reference>
<evidence type="ECO:0000313" key="1">
    <source>
        <dbReference type="EMBL" id="JAD34089.1"/>
    </source>
</evidence>
<sequence>MTTTFLFSLKRPSRRSTTSLRALLPKFLPQSLN</sequence>